<protein>
    <submittedName>
        <fullName evidence="2">Unannotated protein</fullName>
    </submittedName>
</protein>
<dbReference type="InterPro" id="IPR021312">
    <property type="entry name" value="DUF2889"/>
</dbReference>
<feature type="region of interest" description="Disordered" evidence="1">
    <location>
        <begin position="14"/>
        <end position="35"/>
    </location>
</feature>
<dbReference type="Pfam" id="PF11136">
    <property type="entry name" value="DUF2889"/>
    <property type="match status" value="1"/>
</dbReference>
<reference evidence="2" key="1">
    <citation type="submission" date="2020-05" db="EMBL/GenBank/DDBJ databases">
        <authorList>
            <person name="Chiriac C."/>
            <person name="Salcher M."/>
            <person name="Ghai R."/>
            <person name="Kavagutti S V."/>
        </authorList>
    </citation>
    <scope>NUCLEOTIDE SEQUENCE</scope>
</reference>
<dbReference type="EMBL" id="CAEZVB010000057">
    <property type="protein sequence ID" value="CAB4624895.1"/>
    <property type="molecule type" value="Genomic_DNA"/>
</dbReference>
<dbReference type="EMBL" id="CAEZWR010000027">
    <property type="protein sequence ID" value="CAB4658022.1"/>
    <property type="molecule type" value="Genomic_DNA"/>
</dbReference>
<gene>
    <name evidence="2" type="ORF">UFOPK1908_01110</name>
    <name evidence="3" type="ORF">UFOPK2282_00355</name>
    <name evidence="4" type="ORF">UFOPK3576_00232</name>
</gene>
<evidence type="ECO:0000313" key="4">
    <source>
        <dbReference type="EMBL" id="CAB4896741.1"/>
    </source>
</evidence>
<proteinExistence type="predicted"/>
<dbReference type="EMBL" id="CAFBMO010000005">
    <property type="protein sequence ID" value="CAB4896741.1"/>
    <property type="molecule type" value="Genomic_DNA"/>
</dbReference>
<accession>A0A6J6IKA6</accession>
<evidence type="ECO:0000313" key="3">
    <source>
        <dbReference type="EMBL" id="CAB4658022.1"/>
    </source>
</evidence>
<evidence type="ECO:0000313" key="2">
    <source>
        <dbReference type="EMBL" id="CAB4624895.1"/>
    </source>
</evidence>
<evidence type="ECO:0000256" key="1">
    <source>
        <dbReference type="SAM" id="MobiDB-lite"/>
    </source>
</evidence>
<sequence>MPYELPVVGRVLTNAVSGPSNPSPPRPPHSVRRTSTIDIDFPDGLTASRRVRGRARDFLTNGQETKVLADDVLIATVNPDRSYEFLFSFPDRPALQALVGPEGTPNSRRVMNALVPEEQGAGSPLYLLLDDMPGALFISGHVLVEWIAPEERMTAMSGDFMAPVDVCMGYAAGSNAIGDDGKCLLIHQVQPAGPLMTEEDPLAWHKLQDESDQPALRRARRIDTWLDGDIHFDAYFQDSSTTPHHGRVAVHEYCLSGTADFHTGELLTLKVDPRVLPFDACPQATKNVHRMIGIPLQQFRQAVVEQLPGTLGCTHLNDALRALAEVPIMVTSLQ</sequence>
<organism evidence="2">
    <name type="scientific">freshwater metagenome</name>
    <dbReference type="NCBI Taxonomy" id="449393"/>
    <lineage>
        <taxon>unclassified sequences</taxon>
        <taxon>metagenomes</taxon>
        <taxon>ecological metagenomes</taxon>
    </lineage>
</organism>
<dbReference type="AlphaFoldDB" id="A0A6J6IKA6"/>
<name>A0A6J6IKA6_9ZZZZ</name>